<keyword evidence="2" id="KW-0675">Receptor</keyword>
<dbReference type="PANTHER" id="PTHR10773">
    <property type="entry name" value="DNA-DIRECTED RNA POLYMERASES I, II, AND III SUBUNIT RPABC2"/>
    <property type="match status" value="1"/>
</dbReference>
<dbReference type="EMBL" id="BLXT01007977">
    <property type="protein sequence ID" value="GFO44602.1"/>
    <property type="molecule type" value="Genomic_DNA"/>
</dbReference>
<keyword evidence="3" id="KW-1185">Reference proteome</keyword>
<evidence type="ECO:0000313" key="2">
    <source>
        <dbReference type="EMBL" id="GFO44602.1"/>
    </source>
</evidence>
<dbReference type="AlphaFoldDB" id="A0AAV4DKN0"/>
<accession>A0AAV4DKN0</accession>
<dbReference type="Proteomes" id="UP000735302">
    <property type="component" value="Unassembled WGS sequence"/>
</dbReference>
<reference evidence="2 3" key="1">
    <citation type="journal article" date="2021" name="Elife">
        <title>Chloroplast acquisition without the gene transfer in kleptoplastic sea slugs, Plakobranchus ocellatus.</title>
        <authorList>
            <person name="Maeda T."/>
            <person name="Takahashi S."/>
            <person name="Yoshida T."/>
            <person name="Shimamura S."/>
            <person name="Takaki Y."/>
            <person name="Nagai Y."/>
            <person name="Toyoda A."/>
            <person name="Suzuki Y."/>
            <person name="Arimoto A."/>
            <person name="Ishii H."/>
            <person name="Satoh N."/>
            <person name="Nishiyama T."/>
            <person name="Hasebe M."/>
            <person name="Maruyama T."/>
            <person name="Minagawa J."/>
            <person name="Obokata J."/>
            <person name="Shigenobu S."/>
        </authorList>
    </citation>
    <scope>NUCLEOTIDE SEQUENCE [LARGE SCALE GENOMIC DNA]</scope>
</reference>
<dbReference type="PANTHER" id="PTHR10773:SF19">
    <property type="match status" value="1"/>
</dbReference>
<evidence type="ECO:0000313" key="3">
    <source>
        <dbReference type="Proteomes" id="UP000735302"/>
    </source>
</evidence>
<comment type="caution">
    <text evidence="2">The sequence shown here is derived from an EMBL/GenBank/DDBJ whole genome shotgun (WGS) entry which is preliminary data.</text>
</comment>
<feature type="compositionally biased region" description="Basic and acidic residues" evidence="1">
    <location>
        <begin position="155"/>
        <end position="164"/>
    </location>
</feature>
<proteinExistence type="predicted"/>
<organism evidence="2 3">
    <name type="scientific">Plakobranchus ocellatus</name>
    <dbReference type="NCBI Taxonomy" id="259542"/>
    <lineage>
        <taxon>Eukaryota</taxon>
        <taxon>Metazoa</taxon>
        <taxon>Spiralia</taxon>
        <taxon>Lophotrochozoa</taxon>
        <taxon>Mollusca</taxon>
        <taxon>Gastropoda</taxon>
        <taxon>Heterobranchia</taxon>
        <taxon>Euthyneura</taxon>
        <taxon>Panpulmonata</taxon>
        <taxon>Sacoglossa</taxon>
        <taxon>Placobranchoidea</taxon>
        <taxon>Plakobranchidae</taxon>
        <taxon>Plakobranchus</taxon>
    </lineage>
</organism>
<feature type="region of interest" description="Disordered" evidence="1">
    <location>
        <begin position="36"/>
        <end position="61"/>
    </location>
</feature>
<sequence>MYHFSTAFYHGWIAIRDHQPNTCSARRLRLGGSTVGKAKGVVRPPSPGELSSSDEFVDDEDADPDYQQGICEVRRCKEEVWAACDQCLLLMCYDHFLEEVACENHGNMDKIKNRKKKASKAGRCEKEDNAMECSQPAPGEDTTEKEGMQDEDPNMTERHEKVSQEDAVQMPEENVRGRKRHRNEMEWKRTVRKRLRNSEKSYVSSRGKAILAKAMKPPCIESCALKCTQKFSEEERQSIFEDFWRPGDKREQQHFIVRHTEETAVKRKQP</sequence>
<name>A0AAV4DKN0_9GAST</name>
<protein>
    <submittedName>
        <fullName evidence="2">Scavenger receptor sr-c-like protein</fullName>
    </submittedName>
</protein>
<evidence type="ECO:0000256" key="1">
    <source>
        <dbReference type="SAM" id="MobiDB-lite"/>
    </source>
</evidence>
<gene>
    <name evidence="2" type="ORF">PoB_007110700</name>
</gene>
<feature type="region of interest" description="Disordered" evidence="1">
    <location>
        <begin position="111"/>
        <end position="180"/>
    </location>
</feature>